<dbReference type="EMBL" id="JAFLCK010000001">
    <property type="protein sequence ID" value="MBN8658842.1"/>
    <property type="molecule type" value="Genomic_DNA"/>
</dbReference>
<dbReference type="InterPro" id="IPR023186">
    <property type="entry name" value="IUNH"/>
</dbReference>
<dbReference type="GO" id="GO:0005829">
    <property type="term" value="C:cytosol"/>
    <property type="evidence" value="ECO:0007669"/>
    <property type="project" value="TreeGrafter"/>
</dbReference>
<evidence type="ECO:0000256" key="2">
    <source>
        <dbReference type="ARBA" id="ARBA00023295"/>
    </source>
</evidence>
<dbReference type="Pfam" id="PF01156">
    <property type="entry name" value="IU_nuc_hydro"/>
    <property type="match status" value="1"/>
</dbReference>
<feature type="domain" description="Inosine/uridine-preferring nucleoside hydrolase" evidence="3">
    <location>
        <begin position="5"/>
        <end position="297"/>
    </location>
</feature>
<accession>A0A8J7PCX1</accession>
<comment type="caution">
    <text evidence="4">The sequence shown here is derived from an EMBL/GenBank/DDBJ whole genome shotgun (WGS) entry which is preliminary data.</text>
</comment>
<sequence>MPRTVIHDHDGHVDDLLSCILLWLSPEIDLQAVGITNGDCYAPQIFEATQKIATFLDIEGPEIAVTEDEVPNPFPDNWRRESYIINELPLFEDNYLKKTYQQGRPRRIDSVFLDCIANSKVPITVVTTGPLTNMANLLANHPEIKKNIQEFIIMGGAIRVKGNVEEPGHDGTAEWNVYADPSAFKQIVDSKLPIKLITLDLTNELPVTKDFLGKLEAQAEKSRASALAAKLWSLVKGFDYYFWDTITAAVAIEPGLFTFSDIKIDVSTSGKSMGRTNQALFGRKVQLATQVNKQGFEDLLLSTLSIR</sequence>
<dbReference type="Gene3D" id="3.90.245.10">
    <property type="entry name" value="Ribonucleoside hydrolase-like"/>
    <property type="match status" value="1"/>
</dbReference>
<gene>
    <name evidence="4" type="ORF">J0M35_00655</name>
</gene>
<evidence type="ECO:0000313" key="5">
    <source>
        <dbReference type="Proteomes" id="UP000664277"/>
    </source>
</evidence>
<dbReference type="InterPro" id="IPR036452">
    <property type="entry name" value="Ribo_hydro-like"/>
</dbReference>
<dbReference type="AlphaFoldDB" id="A0A8J7PCX1"/>
<dbReference type="PANTHER" id="PTHR12304:SF46">
    <property type="entry name" value="INOSINE-ADENOSINE-GUANOSINE-NUCLEOSIDE HYDROLASE"/>
    <property type="match status" value="1"/>
</dbReference>
<evidence type="ECO:0000256" key="1">
    <source>
        <dbReference type="ARBA" id="ARBA00022801"/>
    </source>
</evidence>
<dbReference type="Proteomes" id="UP000664277">
    <property type="component" value="Unassembled WGS sequence"/>
</dbReference>
<proteinExistence type="predicted"/>
<keyword evidence="2" id="KW-0326">Glycosidase</keyword>
<dbReference type="PANTHER" id="PTHR12304">
    <property type="entry name" value="INOSINE-URIDINE PREFERRING NUCLEOSIDE HYDROLASE"/>
    <property type="match status" value="1"/>
</dbReference>
<dbReference type="InterPro" id="IPR001910">
    <property type="entry name" value="Inosine/uridine_hydrolase_dom"/>
</dbReference>
<dbReference type="SUPFAM" id="SSF53590">
    <property type="entry name" value="Nucleoside hydrolase"/>
    <property type="match status" value="1"/>
</dbReference>
<evidence type="ECO:0000259" key="3">
    <source>
        <dbReference type="Pfam" id="PF01156"/>
    </source>
</evidence>
<keyword evidence="1 4" id="KW-0378">Hydrolase</keyword>
<dbReference type="GO" id="GO:0008477">
    <property type="term" value="F:purine nucleosidase activity"/>
    <property type="evidence" value="ECO:0007669"/>
    <property type="project" value="TreeGrafter"/>
</dbReference>
<reference evidence="4" key="1">
    <citation type="submission" date="2021-02" db="EMBL/GenBank/DDBJ databases">
        <title>Genome-Resolved Metagenomics of a Microbial Community Performing Photosynthetic Biological Nutrient Removal.</title>
        <authorList>
            <person name="Mcdaniel E.A."/>
        </authorList>
    </citation>
    <scope>NUCLEOTIDE SEQUENCE</scope>
    <source>
        <strain evidence="4">UWPOB_OBS1</strain>
    </source>
</reference>
<organism evidence="4 5">
    <name type="scientific">Candidatus Obscuribacter phosphatis</name>
    <dbReference type="NCBI Taxonomy" id="1906157"/>
    <lineage>
        <taxon>Bacteria</taxon>
        <taxon>Bacillati</taxon>
        <taxon>Candidatus Melainabacteria</taxon>
        <taxon>Candidatus Obscuribacterales</taxon>
        <taxon>Candidatus Obscuribacteraceae</taxon>
        <taxon>Candidatus Obscuribacter</taxon>
    </lineage>
</organism>
<name>A0A8J7PCX1_9BACT</name>
<protein>
    <submittedName>
        <fullName evidence="4">Nucleoside hydrolase</fullName>
    </submittedName>
</protein>
<evidence type="ECO:0000313" key="4">
    <source>
        <dbReference type="EMBL" id="MBN8658842.1"/>
    </source>
</evidence>
<dbReference type="GO" id="GO:0006152">
    <property type="term" value="P:purine nucleoside catabolic process"/>
    <property type="evidence" value="ECO:0007669"/>
    <property type="project" value="TreeGrafter"/>
</dbReference>